<dbReference type="InterPro" id="IPR047629">
    <property type="entry name" value="IS1182_transpos"/>
</dbReference>
<name>A0A212LM03_9FIRM</name>
<feature type="domain" description="Transposase InsH N-terminal" evidence="1">
    <location>
        <begin position="18"/>
        <end position="112"/>
    </location>
</feature>
<reference evidence="3" key="1">
    <citation type="submission" date="2016-08" db="EMBL/GenBank/DDBJ databases">
        <authorList>
            <person name="Seilhamer J.J."/>
        </authorList>
    </citation>
    <scope>NUCLEOTIDE SEQUENCE</scope>
    <source>
        <strain evidence="3">86</strain>
    </source>
</reference>
<dbReference type="NCBIfam" id="NF033551">
    <property type="entry name" value="transpos_IS1182"/>
    <property type="match status" value="1"/>
</dbReference>
<gene>
    <name evidence="3" type="ORF">KL86SPO_20118</name>
    <name evidence="4" type="ORF">KL86SPO_50804</name>
</gene>
<evidence type="ECO:0000259" key="1">
    <source>
        <dbReference type="Pfam" id="PF05598"/>
    </source>
</evidence>
<dbReference type="EMBL" id="FMJE01000005">
    <property type="protein sequence ID" value="SCM83032.1"/>
    <property type="molecule type" value="Genomic_DNA"/>
</dbReference>
<dbReference type="InterPro" id="IPR025668">
    <property type="entry name" value="Tnp_DDE_dom"/>
</dbReference>
<dbReference type="InterPro" id="IPR008490">
    <property type="entry name" value="Transposase_InsH_N"/>
</dbReference>
<evidence type="ECO:0000259" key="2">
    <source>
        <dbReference type="Pfam" id="PF13751"/>
    </source>
</evidence>
<dbReference type="AlphaFoldDB" id="A0A212LM03"/>
<organism evidence="3">
    <name type="scientific">uncultured Sporomusa sp</name>
    <dbReference type="NCBI Taxonomy" id="307249"/>
    <lineage>
        <taxon>Bacteria</taxon>
        <taxon>Bacillati</taxon>
        <taxon>Bacillota</taxon>
        <taxon>Negativicutes</taxon>
        <taxon>Selenomonadales</taxon>
        <taxon>Sporomusaceae</taxon>
        <taxon>Sporomusa</taxon>
        <taxon>environmental samples</taxon>
    </lineage>
</organism>
<evidence type="ECO:0000313" key="4">
    <source>
        <dbReference type="EMBL" id="SCM83032.1"/>
    </source>
</evidence>
<feature type="domain" description="Transposase DDE" evidence="2">
    <location>
        <begin position="365"/>
        <end position="486"/>
    </location>
</feature>
<accession>A0A212LM03</accession>
<dbReference type="PANTHER" id="PTHR33408">
    <property type="entry name" value="TRANSPOSASE"/>
    <property type="match status" value="1"/>
</dbReference>
<sequence length="516" mass="59150">MVRILKQQPKQLSLYSILYDKISNDHILKAINNAVDLSFINKQLASSYSKELGRPAKEPEMMARLLILQYLYNFSDVRVIEETRLNLAYMWFVGINPEEELPDASLLAKFRTQRLKDTSIDDIIQEVVRQCVDKGIIKGTGASIDATHTIANTVKKMPERVMKHLARKILRNLEKETGCIPDKVNPDIPEYKEITDPKEAKATMKEYLETIMQEVESTIEPACAPETAKVLEETKEILKDEKFILQKGLRSLIDKDARVGYKTQTDSFFGYKVEYMMIPEERIITAVKAFDGAYVDGTDFDELYNRTKACGLTIKQAYGDKAYFRKAILDTLKEDQVEAIIPVSASVYKIDETKFSYNKDSDQWICEMGNVTVKKVYSKTKKGHECYRYTFDKTVCQQCTKRTECVGKERGPRKYRVGLHASEYYEYSQVAQTDAFKEKYKKRASHEWKNGEMKRFHGLDRARGYGLKSVNLQAKLTALAVNLKRIAALATPILLSFTCFFPKRHEGVHNQGGLLA</sequence>
<proteinExistence type="predicted"/>
<dbReference type="Pfam" id="PF13751">
    <property type="entry name" value="DDE_Tnp_1_6"/>
    <property type="match status" value="1"/>
</dbReference>
<dbReference type="PANTHER" id="PTHR33408:SF2">
    <property type="entry name" value="TRANSPOSASE DDE DOMAIN-CONTAINING PROTEIN"/>
    <property type="match status" value="1"/>
</dbReference>
<dbReference type="Pfam" id="PF05598">
    <property type="entry name" value="DUF772"/>
    <property type="match status" value="1"/>
</dbReference>
<dbReference type="EMBL" id="FMJE01000002">
    <property type="protein sequence ID" value="SCM78567.1"/>
    <property type="molecule type" value="Genomic_DNA"/>
</dbReference>
<evidence type="ECO:0008006" key="5">
    <source>
        <dbReference type="Google" id="ProtNLM"/>
    </source>
</evidence>
<protein>
    <recommendedName>
        <fullName evidence="5">Transposase</fullName>
    </recommendedName>
</protein>
<evidence type="ECO:0000313" key="3">
    <source>
        <dbReference type="EMBL" id="SCM78567.1"/>
    </source>
</evidence>